<keyword evidence="9" id="KW-1185">Reference proteome</keyword>
<evidence type="ECO:0000256" key="3">
    <source>
        <dbReference type="ARBA" id="ARBA00012744"/>
    </source>
</evidence>
<dbReference type="InterPro" id="IPR036962">
    <property type="entry name" value="Glyco_hydro_3_N_sf"/>
</dbReference>
<dbReference type="AlphaFoldDB" id="A0A5C5WWZ1"/>
<dbReference type="PRINTS" id="PR00133">
    <property type="entry name" value="GLHYDRLASE3"/>
</dbReference>
<comment type="catalytic activity">
    <reaction evidence="1">
        <text>Hydrolysis of terminal, non-reducing beta-D-glucosyl residues with release of beta-D-glucose.</text>
        <dbReference type="EC" id="3.2.1.21"/>
    </reaction>
</comment>
<dbReference type="NCBIfam" id="NF011678">
    <property type="entry name" value="PRK15098.1"/>
    <property type="match status" value="1"/>
</dbReference>
<dbReference type="Gene3D" id="3.20.20.300">
    <property type="entry name" value="Glycoside hydrolase, family 3, N-terminal domain"/>
    <property type="match status" value="1"/>
</dbReference>
<organism evidence="8 9">
    <name type="scientific">Rubripirellula amarantea</name>
    <dbReference type="NCBI Taxonomy" id="2527999"/>
    <lineage>
        <taxon>Bacteria</taxon>
        <taxon>Pseudomonadati</taxon>
        <taxon>Planctomycetota</taxon>
        <taxon>Planctomycetia</taxon>
        <taxon>Pirellulales</taxon>
        <taxon>Pirellulaceae</taxon>
        <taxon>Rubripirellula</taxon>
    </lineage>
</organism>
<dbReference type="PANTHER" id="PTHR30620">
    <property type="entry name" value="PERIPLASMIC BETA-GLUCOSIDASE-RELATED"/>
    <property type="match status" value="1"/>
</dbReference>
<dbReference type="SUPFAM" id="SSF52279">
    <property type="entry name" value="Beta-D-glucan exohydrolase, C-terminal domain"/>
    <property type="match status" value="1"/>
</dbReference>
<dbReference type="GO" id="GO:0009251">
    <property type="term" value="P:glucan catabolic process"/>
    <property type="evidence" value="ECO:0007669"/>
    <property type="project" value="TreeGrafter"/>
</dbReference>
<protein>
    <recommendedName>
        <fullName evidence="3">beta-glucosidase</fullName>
        <ecNumber evidence="3">3.2.1.21</ecNumber>
    </recommendedName>
</protein>
<dbReference type="PANTHER" id="PTHR30620:SF16">
    <property type="entry name" value="LYSOSOMAL BETA GLUCOSIDASE"/>
    <property type="match status" value="1"/>
</dbReference>
<dbReference type="Proteomes" id="UP000316598">
    <property type="component" value="Unassembled WGS sequence"/>
</dbReference>
<dbReference type="Pfam" id="PF01915">
    <property type="entry name" value="Glyco_hydro_3_C"/>
    <property type="match status" value="1"/>
</dbReference>
<feature type="domain" description="Fibronectin type III-like" evidence="7">
    <location>
        <begin position="653"/>
        <end position="726"/>
    </location>
</feature>
<sequence>MNIDDLIAQMTLTEKIGQLNLVNPGGQTLTGSVANSDVHRKLVDGQVGMMFGTASLESRCEIQSISVNQTRLGIPMLFACDVIHGYRTALPLPIALSCTWNLAMIERAAHLSATEARADGIDLTFGPMADLTRDPRWGRVAEGNGESATLSSWITAAVIRGYQGDGETSQPSDIDRMLACVKHFAGYGAVDGGREYASVNLGPIELHESHLPPFEAATCAKVAAVMPGFHALDRIPVTAHRDLLIGVLRERWNFEGAVISDYTAINELEHHGLGDLSSAAVAAINAGVDVDMVGESYITTLEQSVASGRVDVARIDAACRSVLKLKRDAGLFDDPFRALDPERAKQVLGCDAHRNEARQMAAASCVLLKNKSETLPIGKECRRIALIGPLADDRSNLPGTWSVSAIAEECVSLADGLRSTVCDQTKVVVARGCNLVDDPVQAERLNVFGTTVTLDSRDAQAMIDEAVAVARDSDVVVLALGEAKEHAGECSSRTDLQLPPPQRLLIDAVADLGVPIVLLVFAGRPLVLTGIADRVNAMLYAWYGGSMAGPGIADVLTGSHVPEGKLTMSLPRSVGQIPVHHDALPTGRPLPPDCEFMKFKSCYLDEQNDPLYPFGFGLSYTTFAYRSLSARTDSGRVIVSVEVKNEGQRRGVEIVQCYQLPGVCSVSQPLLSLKSFERVQLEPGETRLVEFVIDKQTASSLEGTSLTNVSRGFIPGLFRFAVGPNSQDLQHVQIDWR</sequence>
<dbReference type="SUPFAM" id="SSF51445">
    <property type="entry name" value="(Trans)glycosidases"/>
    <property type="match status" value="1"/>
</dbReference>
<evidence type="ECO:0000256" key="6">
    <source>
        <dbReference type="ARBA" id="ARBA00023295"/>
    </source>
</evidence>
<proteinExistence type="inferred from homology"/>
<comment type="similarity">
    <text evidence="2">Belongs to the glycosyl hydrolase 3 family.</text>
</comment>
<evidence type="ECO:0000256" key="2">
    <source>
        <dbReference type="ARBA" id="ARBA00005336"/>
    </source>
</evidence>
<dbReference type="EMBL" id="SJPI01000001">
    <property type="protein sequence ID" value="TWT55118.1"/>
    <property type="molecule type" value="Genomic_DNA"/>
</dbReference>
<keyword evidence="4" id="KW-0732">Signal</keyword>
<dbReference type="Gene3D" id="3.40.50.1700">
    <property type="entry name" value="Glycoside hydrolase family 3 C-terminal domain"/>
    <property type="match status" value="1"/>
</dbReference>
<dbReference type="InterPro" id="IPR017853">
    <property type="entry name" value="GH"/>
</dbReference>
<gene>
    <name evidence="8" type="primary">bglX</name>
    <name evidence="8" type="ORF">Pla22_27720</name>
</gene>
<evidence type="ECO:0000259" key="7">
    <source>
        <dbReference type="SMART" id="SM01217"/>
    </source>
</evidence>
<reference evidence="8 9" key="1">
    <citation type="submission" date="2019-02" db="EMBL/GenBank/DDBJ databases">
        <title>Deep-cultivation of Planctomycetes and their phenomic and genomic characterization uncovers novel biology.</title>
        <authorList>
            <person name="Wiegand S."/>
            <person name="Jogler M."/>
            <person name="Boedeker C."/>
            <person name="Pinto D."/>
            <person name="Vollmers J."/>
            <person name="Rivas-Marin E."/>
            <person name="Kohn T."/>
            <person name="Peeters S.H."/>
            <person name="Heuer A."/>
            <person name="Rast P."/>
            <person name="Oberbeckmann S."/>
            <person name="Bunk B."/>
            <person name="Jeske O."/>
            <person name="Meyerdierks A."/>
            <person name="Storesund J.E."/>
            <person name="Kallscheuer N."/>
            <person name="Luecker S."/>
            <person name="Lage O.M."/>
            <person name="Pohl T."/>
            <person name="Merkel B.J."/>
            <person name="Hornburger P."/>
            <person name="Mueller R.-W."/>
            <person name="Bruemmer F."/>
            <person name="Labrenz M."/>
            <person name="Spormann A.M."/>
            <person name="Op Den Camp H."/>
            <person name="Overmann J."/>
            <person name="Amann R."/>
            <person name="Jetten M.S.M."/>
            <person name="Mascher T."/>
            <person name="Medema M.H."/>
            <person name="Devos D.P."/>
            <person name="Kaster A.-K."/>
            <person name="Ovreas L."/>
            <person name="Rohde M."/>
            <person name="Galperin M.Y."/>
            <person name="Jogler C."/>
        </authorList>
    </citation>
    <scope>NUCLEOTIDE SEQUENCE [LARGE SCALE GENOMIC DNA]</scope>
    <source>
        <strain evidence="8 9">Pla22</strain>
    </source>
</reference>
<dbReference type="InterPro" id="IPR001764">
    <property type="entry name" value="Glyco_hydro_3_N"/>
</dbReference>
<dbReference type="GO" id="GO:0008422">
    <property type="term" value="F:beta-glucosidase activity"/>
    <property type="evidence" value="ECO:0007669"/>
    <property type="project" value="UniProtKB-EC"/>
</dbReference>
<dbReference type="Pfam" id="PF00933">
    <property type="entry name" value="Glyco_hydro_3"/>
    <property type="match status" value="1"/>
</dbReference>
<accession>A0A5C5WWZ1</accession>
<dbReference type="InterPro" id="IPR026891">
    <property type="entry name" value="Fn3-like"/>
</dbReference>
<name>A0A5C5WWZ1_9BACT</name>
<dbReference type="FunFam" id="3.40.50.1700:FF:000004">
    <property type="entry name" value="Periplasmic beta-glucosidase"/>
    <property type="match status" value="1"/>
</dbReference>
<evidence type="ECO:0000256" key="4">
    <source>
        <dbReference type="ARBA" id="ARBA00022729"/>
    </source>
</evidence>
<dbReference type="InterPro" id="IPR036881">
    <property type="entry name" value="Glyco_hydro_3_C_sf"/>
</dbReference>
<evidence type="ECO:0000313" key="9">
    <source>
        <dbReference type="Proteomes" id="UP000316598"/>
    </source>
</evidence>
<evidence type="ECO:0000256" key="1">
    <source>
        <dbReference type="ARBA" id="ARBA00000448"/>
    </source>
</evidence>
<dbReference type="EC" id="3.2.1.21" evidence="3"/>
<evidence type="ECO:0000256" key="5">
    <source>
        <dbReference type="ARBA" id="ARBA00022801"/>
    </source>
</evidence>
<dbReference type="InterPro" id="IPR051915">
    <property type="entry name" value="Cellulose_Degrad_GH3"/>
</dbReference>
<dbReference type="InterPro" id="IPR002772">
    <property type="entry name" value="Glyco_hydro_3_C"/>
</dbReference>
<keyword evidence="6 8" id="KW-0326">Glycosidase</keyword>
<dbReference type="Pfam" id="PF14310">
    <property type="entry name" value="Fn3-like"/>
    <property type="match status" value="1"/>
</dbReference>
<comment type="caution">
    <text evidence="8">The sequence shown here is derived from an EMBL/GenBank/DDBJ whole genome shotgun (WGS) entry which is preliminary data.</text>
</comment>
<dbReference type="Gene3D" id="2.60.40.10">
    <property type="entry name" value="Immunoglobulins"/>
    <property type="match status" value="1"/>
</dbReference>
<evidence type="ECO:0000313" key="8">
    <source>
        <dbReference type="EMBL" id="TWT55118.1"/>
    </source>
</evidence>
<dbReference type="RefSeq" id="WP_165440639.1">
    <property type="nucleotide sequence ID" value="NZ_SJPI01000001.1"/>
</dbReference>
<dbReference type="SMART" id="SM01217">
    <property type="entry name" value="Fn3_like"/>
    <property type="match status" value="1"/>
</dbReference>
<keyword evidence="5 8" id="KW-0378">Hydrolase</keyword>
<dbReference type="InterPro" id="IPR013783">
    <property type="entry name" value="Ig-like_fold"/>
</dbReference>